<dbReference type="GeneID" id="25565348"/>
<evidence type="ECO:0000256" key="1">
    <source>
        <dbReference type="SAM" id="MobiDB-lite"/>
    </source>
</evidence>
<dbReference type="Proteomes" id="UP000054408">
    <property type="component" value="Unassembled WGS sequence"/>
</dbReference>
<dbReference type="AlphaFoldDB" id="A0A0L0DCI9"/>
<dbReference type="EMBL" id="GL349457">
    <property type="protein sequence ID" value="KNC49811.1"/>
    <property type="molecule type" value="Genomic_DNA"/>
</dbReference>
<evidence type="ECO:0000256" key="2">
    <source>
        <dbReference type="SAM" id="Phobius"/>
    </source>
</evidence>
<protein>
    <submittedName>
        <fullName evidence="3">Uncharacterized protein</fullName>
    </submittedName>
</protein>
<keyword evidence="2" id="KW-1133">Transmembrane helix</keyword>
<organism evidence="3 4">
    <name type="scientific">Thecamonas trahens ATCC 50062</name>
    <dbReference type="NCBI Taxonomy" id="461836"/>
    <lineage>
        <taxon>Eukaryota</taxon>
        <taxon>Apusozoa</taxon>
        <taxon>Apusomonadida</taxon>
        <taxon>Apusomonadidae</taxon>
        <taxon>Thecamonas</taxon>
    </lineage>
</organism>
<keyword evidence="2" id="KW-0812">Transmembrane</keyword>
<accession>A0A0L0DCI9</accession>
<feature type="region of interest" description="Disordered" evidence="1">
    <location>
        <begin position="486"/>
        <end position="512"/>
    </location>
</feature>
<dbReference type="RefSeq" id="XP_013757594.1">
    <property type="nucleotide sequence ID" value="XM_013902140.1"/>
</dbReference>
<evidence type="ECO:0000313" key="4">
    <source>
        <dbReference type="Proteomes" id="UP000054408"/>
    </source>
</evidence>
<feature type="transmembrane region" description="Helical" evidence="2">
    <location>
        <begin position="434"/>
        <end position="456"/>
    </location>
</feature>
<sequence>MAGRFNGSLALAQDVVVTAPAGSVHAFLAAVIVANGELTPFWSRVLPVGLDIIDVTCLAPATVARLSWAPSSLSWSLALHTTNGSVAWTTEIGRSQAPGAPVSPRVVGRVASQFVNGVDVLVVAATVAHSPYNGSSGVVGLSSVDGSELWQAGLVADNAGDARLVVESIVAAPGGVTVYVAGLLSGCGRWVVAGGPSAGPLVCSNPATASVVVVAELSAETGAWISHALAPYSLLRTPSLPHVALAVEPESGNVAVGSAILDDGDGVGASVLMYPPSLGSTPLWSSVYPRAEAQGVAALFAPLNTWSLLVLTGLAGENEAEALYAPAVILELSSASGDVLRHAVLDGTLVGSRADLVGLPKSHAGAQGVLVAGSYAHGPLTVAGPTSNVTAPAPRGGTAPFAVQIDVDQHAPAPPPPAPAIPIAPITRHRTPPALWLVGLGVGIIVVLGACVGFGLRRYYHSDAYMLRKVRSGDYASVRYQGVETPTLSGTRPSLAAADGRGRGGYDSIPSP</sequence>
<evidence type="ECO:0000313" key="3">
    <source>
        <dbReference type="EMBL" id="KNC49811.1"/>
    </source>
</evidence>
<reference evidence="3 4" key="1">
    <citation type="submission" date="2010-05" db="EMBL/GenBank/DDBJ databases">
        <title>The Genome Sequence of Thecamonas trahens ATCC 50062.</title>
        <authorList>
            <consortium name="The Broad Institute Genome Sequencing Platform"/>
            <person name="Russ C."/>
            <person name="Cuomo C."/>
            <person name="Shea T."/>
            <person name="Young S.K."/>
            <person name="Zeng Q."/>
            <person name="Koehrsen M."/>
            <person name="Haas B."/>
            <person name="Borodovsky M."/>
            <person name="Guigo R."/>
            <person name="Alvarado L."/>
            <person name="Berlin A."/>
            <person name="Bochicchio J."/>
            <person name="Borenstein D."/>
            <person name="Chapman S."/>
            <person name="Chen Z."/>
            <person name="Freedman E."/>
            <person name="Gellesch M."/>
            <person name="Goldberg J."/>
            <person name="Griggs A."/>
            <person name="Gujja S."/>
            <person name="Heilman E."/>
            <person name="Heiman D."/>
            <person name="Hepburn T."/>
            <person name="Howarth C."/>
            <person name="Jen D."/>
            <person name="Larson L."/>
            <person name="Mehta T."/>
            <person name="Park D."/>
            <person name="Pearson M."/>
            <person name="Roberts A."/>
            <person name="Saif S."/>
            <person name="Shenoy N."/>
            <person name="Sisk P."/>
            <person name="Stolte C."/>
            <person name="Sykes S."/>
            <person name="Thomson T."/>
            <person name="Walk T."/>
            <person name="White J."/>
            <person name="Yandava C."/>
            <person name="Burger G."/>
            <person name="Gray M.W."/>
            <person name="Holland P.W.H."/>
            <person name="King N."/>
            <person name="Lang F.B.F."/>
            <person name="Roger A.J."/>
            <person name="Ruiz-Trillo I."/>
            <person name="Lander E."/>
            <person name="Nusbaum C."/>
        </authorList>
    </citation>
    <scope>NUCLEOTIDE SEQUENCE [LARGE SCALE GENOMIC DNA]</scope>
    <source>
        <strain evidence="3 4">ATCC 50062</strain>
    </source>
</reference>
<name>A0A0L0DCI9_THETB</name>
<proteinExistence type="predicted"/>
<keyword evidence="4" id="KW-1185">Reference proteome</keyword>
<gene>
    <name evidence="3" type="ORF">AMSG_06091</name>
</gene>
<keyword evidence="2" id="KW-0472">Membrane</keyword>